<evidence type="ECO:0000256" key="1">
    <source>
        <dbReference type="SAM" id="Phobius"/>
    </source>
</evidence>
<dbReference type="AlphaFoldDB" id="A0A3R8QQ78"/>
<accession>A0A3R8QQ78</accession>
<organism evidence="2 3">
    <name type="scientific">Corynebacterium bovis</name>
    <dbReference type="NCBI Taxonomy" id="36808"/>
    <lineage>
        <taxon>Bacteria</taxon>
        <taxon>Bacillati</taxon>
        <taxon>Actinomycetota</taxon>
        <taxon>Actinomycetes</taxon>
        <taxon>Mycobacteriales</taxon>
        <taxon>Corynebacteriaceae</taxon>
        <taxon>Corynebacterium</taxon>
    </lineage>
</organism>
<evidence type="ECO:0000313" key="2">
    <source>
        <dbReference type="EMBL" id="RRQ03304.1"/>
    </source>
</evidence>
<keyword evidence="1" id="KW-0812">Transmembrane</keyword>
<keyword evidence="3" id="KW-1185">Reference proteome</keyword>
<proteinExistence type="predicted"/>
<sequence length="81" mass="8758">MGILRFFDLKRQWGPTRCVVLALVFLILLQIALNGGDIVAGLNSGTVWLFGFLALAVLCVEIKNARTRANRAAEKSGTPGD</sequence>
<comment type="caution">
    <text evidence="2">The sequence shown here is derived from an EMBL/GenBank/DDBJ whole genome shotgun (WGS) entry which is preliminary data.</text>
</comment>
<protein>
    <submittedName>
        <fullName evidence="2">Uncharacterized protein</fullName>
    </submittedName>
</protein>
<keyword evidence="1" id="KW-1133">Transmembrane helix</keyword>
<dbReference type="Proteomes" id="UP000278422">
    <property type="component" value="Unassembled WGS sequence"/>
</dbReference>
<gene>
    <name evidence="2" type="ORF">CXF42_07555</name>
</gene>
<dbReference type="EMBL" id="PQNQ01000020">
    <property type="protein sequence ID" value="RRQ03304.1"/>
    <property type="molecule type" value="Genomic_DNA"/>
</dbReference>
<dbReference type="RefSeq" id="WP_125175175.1">
    <property type="nucleotide sequence ID" value="NZ_JBHYBM010000412.1"/>
</dbReference>
<keyword evidence="1" id="KW-0472">Membrane</keyword>
<name>A0A3R8QQ78_9CORY</name>
<feature type="transmembrane region" description="Helical" evidence="1">
    <location>
        <begin position="44"/>
        <end position="62"/>
    </location>
</feature>
<evidence type="ECO:0000313" key="3">
    <source>
        <dbReference type="Proteomes" id="UP000278422"/>
    </source>
</evidence>
<reference evidence="2 3" key="1">
    <citation type="submission" date="2018-01" db="EMBL/GenBank/DDBJ databases">
        <title>Twenty Corynebacterium bovis Genomes.</title>
        <authorList>
            <person name="Gulvik C.A."/>
        </authorList>
    </citation>
    <scope>NUCLEOTIDE SEQUENCE [LARGE SCALE GENOMIC DNA]</scope>
    <source>
        <strain evidence="2 3">16-2004</strain>
    </source>
</reference>